<reference evidence="14" key="1">
    <citation type="journal article" date="2021" name="PeerJ">
        <title>Extensive microbial diversity within the chicken gut microbiome revealed by metagenomics and culture.</title>
        <authorList>
            <person name="Gilroy R."/>
            <person name="Ravi A."/>
            <person name="Getino M."/>
            <person name="Pursley I."/>
            <person name="Horton D.L."/>
            <person name="Alikhan N.F."/>
            <person name="Baker D."/>
            <person name="Gharbi K."/>
            <person name="Hall N."/>
            <person name="Watson M."/>
            <person name="Adriaenssens E.M."/>
            <person name="Foster-Nyarko E."/>
            <person name="Jarju S."/>
            <person name="Secka A."/>
            <person name="Antonio M."/>
            <person name="Oren A."/>
            <person name="Chaudhuri R.R."/>
            <person name="La Ragione R."/>
            <person name="Hildebrand F."/>
            <person name="Pallen M.J."/>
        </authorList>
    </citation>
    <scope>NUCLEOTIDE SEQUENCE</scope>
    <source>
        <strain evidence="14">CHK195-6426</strain>
    </source>
</reference>
<dbReference type="InterPro" id="IPR034457">
    <property type="entry name" value="Organic_radical-activating"/>
</dbReference>
<dbReference type="GO" id="GO:0051539">
    <property type="term" value="F:4 iron, 4 sulfur cluster binding"/>
    <property type="evidence" value="ECO:0007669"/>
    <property type="project" value="UniProtKB-KW"/>
</dbReference>
<dbReference type="PROSITE" id="PS01087">
    <property type="entry name" value="RADICAL_ACTIVATING"/>
    <property type="match status" value="1"/>
</dbReference>
<keyword evidence="7" id="KW-0479">Metal-binding</keyword>
<dbReference type="PIRSF" id="PIRSF000368">
    <property type="entry name" value="NrdG"/>
    <property type="match status" value="1"/>
</dbReference>
<dbReference type="EMBL" id="DXGH01000008">
    <property type="protein sequence ID" value="HIW80221.1"/>
    <property type="molecule type" value="Genomic_DNA"/>
</dbReference>
<comment type="similarity">
    <text evidence="3 12">Belongs to the organic radical-activating enzymes family.</text>
</comment>
<evidence type="ECO:0000259" key="13">
    <source>
        <dbReference type="PROSITE" id="PS51918"/>
    </source>
</evidence>
<evidence type="ECO:0000256" key="5">
    <source>
        <dbReference type="ARBA" id="ARBA00022485"/>
    </source>
</evidence>
<protein>
    <recommendedName>
        <fullName evidence="4 12">Anaerobic ribonucleoside-triphosphate reductase-activating protein</fullName>
        <ecNumber evidence="12">1.97.1.-</ecNumber>
    </recommendedName>
</protein>
<evidence type="ECO:0000256" key="6">
    <source>
        <dbReference type="ARBA" id="ARBA00022691"/>
    </source>
</evidence>
<dbReference type="Gene3D" id="3.20.20.70">
    <property type="entry name" value="Aldolase class I"/>
    <property type="match status" value="1"/>
</dbReference>
<dbReference type="SFLD" id="SFLDS00029">
    <property type="entry name" value="Radical_SAM"/>
    <property type="match status" value="1"/>
</dbReference>
<dbReference type="CDD" id="cd01335">
    <property type="entry name" value="Radical_SAM"/>
    <property type="match status" value="1"/>
</dbReference>
<dbReference type="PANTHER" id="PTHR30352:SF2">
    <property type="entry name" value="ANAEROBIC RIBONUCLEOSIDE-TRIPHOSPHATE REDUCTASE-ACTIVATING PROTEIN"/>
    <property type="match status" value="1"/>
</dbReference>
<dbReference type="Proteomes" id="UP000824265">
    <property type="component" value="Unassembled WGS sequence"/>
</dbReference>
<organism evidence="14 15">
    <name type="scientific">Candidatus Acetatifactor stercoripullorum</name>
    <dbReference type="NCBI Taxonomy" id="2838414"/>
    <lineage>
        <taxon>Bacteria</taxon>
        <taxon>Bacillati</taxon>
        <taxon>Bacillota</taxon>
        <taxon>Clostridia</taxon>
        <taxon>Lachnospirales</taxon>
        <taxon>Lachnospiraceae</taxon>
        <taxon>Acetatifactor</taxon>
    </lineage>
</organism>
<evidence type="ECO:0000256" key="12">
    <source>
        <dbReference type="PIRNR" id="PIRNR000368"/>
    </source>
</evidence>
<dbReference type="GO" id="GO:0046872">
    <property type="term" value="F:metal ion binding"/>
    <property type="evidence" value="ECO:0007669"/>
    <property type="project" value="UniProtKB-KW"/>
</dbReference>
<dbReference type="SFLD" id="SFLDF00299">
    <property type="entry name" value="anaerobic_ribonucleoside-triph"/>
    <property type="match status" value="1"/>
</dbReference>
<dbReference type="InterPro" id="IPR007197">
    <property type="entry name" value="rSAM"/>
</dbReference>
<proteinExistence type="inferred from homology"/>
<dbReference type="GO" id="GO:0043365">
    <property type="term" value="F:[formate-C-acetyltransferase]-activating enzyme activity"/>
    <property type="evidence" value="ECO:0007669"/>
    <property type="project" value="InterPro"/>
</dbReference>
<dbReference type="GO" id="GO:0004748">
    <property type="term" value="F:ribonucleoside-diphosphate reductase activity, thioredoxin disulfide as acceptor"/>
    <property type="evidence" value="ECO:0007669"/>
    <property type="project" value="TreeGrafter"/>
</dbReference>
<dbReference type="Pfam" id="PF13353">
    <property type="entry name" value="Fer4_12"/>
    <property type="match status" value="1"/>
</dbReference>
<comment type="caution">
    <text evidence="14">The sequence shown here is derived from an EMBL/GenBank/DDBJ whole genome shotgun (WGS) entry which is preliminary data.</text>
</comment>
<accession>A0A9D1UB72</accession>
<comment type="cofactor">
    <cofactor evidence="1">
        <name>[4Fe-4S] cluster</name>
        <dbReference type="ChEBI" id="CHEBI:49883"/>
    </cofactor>
</comment>
<comment type="catalytic activity">
    <reaction evidence="11">
        <text>glycyl-[protein] + reduced [flavodoxin] + S-adenosyl-L-methionine = glycin-2-yl radical-[protein] + semiquinone [flavodoxin] + 5'-deoxyadenosine + L-methionine + H(+)</text>
        <dbReference type="Rhea" id="RHEA:61976"/>
        <dbReference type="Rhea" id="RHEA-COMP:10622"/>
        <dbReference type="Rhea" id="RHEA-COMP:14480"/>
        <dbReference type="Rhea" id="RHEA-COMP:15993"/>
        <dbReference type="Rhea" id="RHEA-COMP:15994"/>
        <dbReference type="ChEBI" id="CHEBI:15378"/>
        <dbReference type="ChEBI" id="CHEBI:17319"/>
        <dbReference type="ChEBI" id="CHEBI:29947"/>
        <dbReference type="ChEBI" id="CHEBI:32722"/>
        <dbReference type="ChEBI" id="CHEBI:57618"/>
        <dbReference type="ChEBI" id="CHEBI:57844"/>
        <dbReference type="ChEBI" id="CHEBI:59789"/>
        <dbReference type="ChEBI" id="CHEBI:140311"/>
    </reaction>
</comment>
<evidence type="ECO:0000313" key="14">
    <source>
        <dbReference type="EMBL" id="HIW80221.1"/>
    </source>
</evidence>
<evidence type="ECO:0000256" key="11">
    <source>
        <dbReference type="ARBA" id="ARBA00047365"/>
    </source>
</evidence>
<dbReference type="NCBIfam" id="TIGR02491">
    <property type="entry name" value="NrdG"/>
    <property type="match status" value="1"/>
</dbReference>
<keyword evidence="6" id="KW-0949">S-adenosyl-L-methionine</keyword>
<dbReference type="SUPFAM" id="SSF102114">
    <property type="entry name" value="Radical SAM enzymes"/>
    <property type="match status" value="1"/>
</dbReference>
<keyword evidence="5" id="KW-0004">4Fe-4S</keyword>
<evidence type="ECO:0000256" key="10">
    <source>
        <dbReference type="ARBA" id="ARBA00023014"/>
    </source>
</evidence>
<keyword evidence="10" id="KW-0411">Iron-sulfur</keyword>
<dbReference type="SFLD" id="SFLDG01063">
    <property type="entry name" value="activating_enzymes__group_1"/>
    <property type="match status" value="1"/>
</dbReference>
<gene>
    <name evidence="14" type="primary">nrdG</name>
    <name evidence="14" type="ORF">H9742_01620</name>
</gene>
<dbReference type="InterPro" id="IPR001989">
    <property type="entry name" value="Radical_activat_CS"/>
</dbReference>
<evidence type="ECO:0000256" key="8">
    <source>
        <dbReference type="ARBA" id="ARBA00023002"/>
    </source>
</evidence>
<keyword evidence="9" id="KW-0408">Iron</keyword>
<evidence type="ECO:0000256" key="2">
    <source>
        <dbReference type="ARBA" id="ARBA00003852"/>
    </source>
</evidence>
<evidence type="ECO:0000256" key="3">
    <source>
        <dbReference type="ARBA" id="ARBA00009777"/>
    </source>
</evidence>
<dbReference type="AlphaFoldDB" id="A0A9D1UB72"/>
<reference evidence="14" key="2">
    <citation type="submission" date="2021-04" db="EMBL/GenBank/DDBJ databases">
        <authorList>
            <person name="Gilroy R."/>
        </authorList>
    </citation>
    <scope>NUCLEOTIDE SEQUENCE</scope>
    <source>
        <strain evidence="14">CHK195-6426</strain>
    </source>
</reference>
<dbReference type="InterPro" id="IPR013785">
    <property type="entry name" value="Aldolase_TIM"/>
</dbReference>
<evidence type="ECO:0000256" key="7">
    <source>
        <dbReference type="ARBA" id="ARBA00022723"/>
    </source>
</evidence>
<dbReference type="EC" id="1.97.1.-" evidence="12"/>
<evidence type="ECO:0000256" key="9">
    <source>
        <dbReference type="ARBA" id="ARBA00023004"/>
    </source>
</evidence>
<name>A0A9D1UB72_9FIRM</name>
<feature type="domain" description="Radical SAM core" evidence="13">
    <location>
        <begin position="11"/>
        <end position="172"/>
    </location>
</feature>
<dbReference type="InterPro" id="IPR012837">
    <property type="entry name" value="NrdG"/>
</dbReference>
<comment type="function">
    <text evidence="2 12">Activation of anaerobic ribonucleoside-triphosphate reductase under anaerobic conditions by generation of an organic free radical, using S-adenosylmethionine and reduced flavodoxin as cosubstrates to produce 5'-deoxy-adenosine.</text>
</comment>
<evidence type="ECO:0000313" key="15">
    <source>
        <dbReference type="Proteomes" id="UP000824265"/>
    </source>
</evidence>
<dbReference type="PANTHER" id="PTHR30352">
    <property type="entry name" value="PYRUVATE FORMATE-LYASE-ACTIVATING ENZYME"/>
    <property type="match status" value="1"/>
</dbReference>
<sequence>MNYAAIKKTDVANGPGVRVSLFVSGCTHGCKGCFNSEAWDFGYGNPYTVQTETEILKALAPDYIRGLSLLGGEPLDPRNRKEVLSLVEKVRLSYPKKDIWCYTGYDYEKDLLPLAQQGEKTVSSLLQLIDVLVDGEFVEELKNLKLPFRGSENQRLIDVQESLRQKKVVLAK</sequence>
<keyword evidence="8 12" id="KW-0560">Oxidoreductase</keyword>
<evidence type="ECO:0000256" key="1">
    <source>
        <dbReference type="ARBA" id="ARBA00001966"/>
    </source>
</evidence>
<dbReference type="SFLD" id="SFLDG01066">
    <property type="entry name" value="organic_radical-activating_enz"/>
    <property type="match status" value="1"/>
</dbReference>
<evidence type="ECO:0000256" key="4">
    <source>
        <dbReference type="ARBA" id="ARBA00014281"/>
    </source>
</evidence>
<dbReference type="PROSITE" id="PS51918">
    <property type="entry name" value="RADICAL_SAM"/>
    <property type="match status" value="1"/>
</dbReference>
<dbReference type="InterPro" id="IPR058240">
    <property type="entry name" value="rSAM_sf"/>
</dbReference>